<sequence>MGEENARGHSPTGHHPAHTVTRPSGEEPPKGTASPDIPRTQRNAAPKQPQTHKEKLRHPCSRIGIKVGKKVEKKIHTLMPYARKGAEAAHR</sequence>
<name>A0AAV7RDA5_PLEWA</name>
<evidence type="ECO:0000313" key="2">
    <source>
        <dbReference type="EMBL" id="KAJ1149612.1"/>
    </source>
</evidence>
<comment type="caution">
    <text evidence="2">The sequence shown here is derived from an EMBL/GenBank/DDBJ whole genome shotgun (WGS) entry which is preliminary data.</text>
</comment>
<accession>A0AAV7RDA5</accession>
<evidence type="ECO:0000313" key="3">
    <source>
        <dbReference type="Proteomes" id="UP001066276"/>
    </source>
</evidence>
<dbReference type="Proteomes" id="UP001066276">
    <property type="component" value="Chromosome 5"/>
</dbReference>
<keyword evidence="3" id="KW-1185">Reference proteome</keyword>
<proteinExistence type="predicted"/>
<gene>
    <name evidence="2" type="ORF">NDU88_002419</name>
</gene>
<protein>
    <submittedName>
        <fullName evidence="2">Uncharacterized protein</fullName>
    </submittedName>
</protein>
<dbReference type="EMBL" id="JANPWB010000009">
    <property type="protein sequence ID" value="KAJ1149612.1"/>
    <property type="molecule type" value="Genomic_DNA"/>
</dbReference>
<evidence type="ECO:0000256" key="1">
    <source>
        <dbReference type="SAM" id="MobiDB-lite"/>
    </source>
</evidence>
<reference evidence="2" key="1">
    <citation type="journal article" date="2022" name="bioRxiv">
        <title>Sequencing and chromosome-scale assembly of the giantPleurodeles waltlgenome.</title>
        <authorList>
            <person name="Brown T."/>
            <person name="Elewa A."/>
            <person name="Iarovenko S."/>
            <person name="Subramanian E."/>
            <person name="Araus A.J."/>
            <person name="Petzold A."/>
            <person name="Susuki M."/>
            <person name="Suzuki K.-i.T."/>
            <person name="Hayashi T."/>
            <person name="Toyoda A."/>
            <person name="Oliveira C."/>
            <person name="Osipova E."/>
            <person name="Leigh N.D."/>
            <person name="Simon A."/>
            <person name="Yun M.H."/>
        </authorList>
    </citation>
    <scope>NUCLEOTIDE SEQUENCE</scope>
    <source>
        <strain evidence="2">20211129_DDA</strain>
        <tissue evidence="2">Liver</tissue>
    </source>
</reference>
<dbReference type="AlphaFoldDB" id="A0AAV7RDA5"/>
<organism evidence="2 3">
    <name type="scientific">Pleurodeles waltl</name>
    <name type="common">Iberian ribbed newt</name>
    <dbReference type="NCBI Taxonomy" id="8319"/>
    <lineage>
        <taxon>Eukaryota</taxon>
        <taxon>Metazoa</taxon>
        <taxon>Chordata</taxon>
        <taxon>Craniata</taxon>
        <taxon>Vertebrata</taxon>
        <taxon>Euteleostomi</taxon>
        <taxon>Amphibia</taxon>
        <taxon>Batrachia</taxon>
        <taxon>Caudata</taxon>
        <taxon>Salamandroidea</taxon>
        <taxon>Salamandridae</taxon>
        <taxon>Pleurodelinae</taxon>
        <taxon>Pleurodeles</taxon>
    </lineage>
</organism>
<feature type="region of interest" description="Disordered" evidence="1">
    <location>
        <begin position="1"/>
        <end position="61"/>
    </location>
</feature>